<feature type="domain" description="Ras-GAP" evidence="2">
    <location>
        <begin position="9"/>
        <end position="125"/>
    </location>
</feature>
<dbReference type="InterPro" id="IPR008936">
    <property type="entry name" value="Rho_GTPase_activation_prot"/>
</dbReference>
<keyword evidence="4" id="KW-1185">Reference proteome</keyword>
<dbReference type="InterPro" id="IPR039360">
    <property type="entry name" value="Ras_GTPase"/>
</dbReference>
<gene>
    <name evidence="3" type="ORF">SPARVUS_LOCUS11287234</name>
</gene>
<dbReference type="PANTHER" id="PTHR10194:SF96">
    <property type="entry name" value="RAS PROTEIN ACTIVATOR LIKE-3"/>
    <property type="match status" value="1"/>
</dbReference>
<dbReference type="InterPro" id="IPR001936">
    <property type="entry name" value="RasGAP_dom"/>
</dbReference>
<dbReference type="PANTHER" id="PTHR10194">
    <property type="entry name" value="RAS GTPASE-ACTIVATING PROTEINS"/>
    <property type="match status" value="1"/>
</dbReference>
<reference evidence="3" key="1">
    <citation type="submission" date="2023-05" db="EMBL/GenBank/DDBJ databases">
        <authorList>
            <person name="Stuckert A."/>
        </authorList>
    </citation>
    <scope>NUCLEOTIDE SEQUENCE</scope>
</reference>
<dbReference type="Gene3D" id="1.10.506.10">
    <property type="entry name" value="GTPase Activation - p120gap, domain 1"/>
    <property type="match status" value="2"/>
</dbReference>
<dbReference type="EMBL" id="CATNWA010016349">
    <property type="protein sequence ID" value="CAI9591929.1"/>
    <property type="molecule type" value="Genomic_DNA"/>
</dbReference>
<dbReference type="PROSITE" id="PS50018">
    <property type="entry name" value="RAS_GTPASE_ACTIV_2"/>
    <property type="match status" value="1"/>
</dbReference>
<evidence type="ECO:0000313" key="4">
    <source>
        <dbReference type="Proteomes" id="UP001162483"/>
    </source>
</evidence>
<dbReference type="Proteomes" id="UP001162483">
    <property type="component" value="Unassembled WGS sequence"/>
</dbReference>
<protein>
    <recommendedName>
        <fullName evidence="2">Ras-GAP domain-containing protein</fullName>
    </recommendedName>
</protein>
<organism evidence="3 4">
    <name type="scientific">Staurois parvus</name>
    <dbReference type="NCBI Taxonomy" id="386267"/>
    <lineage>
        <taxon>Eukaryota</taxon>
        <taxon>Metazoa</taxon>
        <taxon>Chordata</taxon>
        <taxon>Craniata</taxon>
        <taxon>Vertebrata</taxon>
        <taxon>Euteleostomi</taxon>
        <taxon>Amphibia</taxon>
        <taxon>Batrachia</taxon>
        <taxon>Anura</taxon>
        <taxon>Neobatrachia</taxon>
        <taxon>Ranoidea</taxon>
        <taxon>Ranidae</taxon>
        <taxon>Staurois</taxon>
    </lineage>
</organism>
<evidence type="ECO:0000313" key="3">
    <source>
        <dbReference type="EMBL" id="CAI9591929.1"/>
    </source>
</evidence>
<proteinExistence type="predicted"/>
<evidence type="ECO:0000256" key="1">
    <source>
        <dbReference type="ARBA" id="ARBA00022468"/>
    </source>
</evidence>
<dbReference type="Pfam" id="PF00616">
    <property type="entry name" value="RasGAP"/>
    <property type="match status" value="1"/>
</dbReference>
<feature type="non-terminal residue" evidence="3">
    <location>
        <position position="125"/>
    </location>
</feature>
<keyword evidence="1" id="KW-0343">GTPase activation</keyword>
<name>A0ABN9F4D0_9NEOB</name>
<evidence type="ECO:0000259" key="2">
    <source>
        <dbReference type="PROSITE" id="PS50018"/>
    </source>
</evidence>
<comment type="caution">
    <text evidence="3">The sequence shown here is derived from an EMBL/GenBank/DDBJ whole genome shotgun (WGS) entry which is preliminary data.</text>
</comment>
<accession>A0ABN9F4D0</accession>
<dbReference type="SUPFAM" id="SSF48350">
    <property type="entry name" value="GTPase activation domain, GAP"/>
    <property type="match status" value="1"/>
</dbReference>
<sequence length="125" mass="14465">MEPILSAREKEELGRSLIYVLQSTGQAKEFLVDLGTAELTRYDFQESLIFRENTIVTKAIEEYMKMVGQMYLQETLGPFVSRIYASTDSHEVDPLRCSPEELNENKEHLWQSCEEAVQSILESQR</sequence>